<protein>
    <submittedName>
        <fullName evidence="3">Tylosin resistance ATP-binding protein tlrC</fullName>
    </submittedName>
</protein>
<dbReference type="GO" id="GO:0005524">
    <property type="term" value="F:ATP binding"/>
    <property type="evidence" value="ECO:0007669"/>
    <property type="project" value="UniProtKB-KW"/>
</dbReference>
<feature type="region of interest" description="Disordered" evidence="1">
    <location>
        <begin position="156"/>
        <end position="328"/>
    </location>
</feature>
<comment type="caution">
    <text evidence="3">The sequence shown here is derived from an EMBL/GenBank/DDBJ whole genome shotgun (WGS) entry which is preliminary data.</text>
</comment>
<dbReference type="STRING" id="1223523.H340_25332"/>
<dbReference type="SUPFAM" id="SSF52540">
    <property type="entry name" value="P-loop containing nucleoside triphosphate hydrolases"/>
    <property type="match status" value="1"/>
</dbReference>
<evidence type="ECO:0000313" key="4">
    <source>
        <dbReference type="Proteomes" id="UP000011740"/>
    </source>
</evidence>
<feature type="compositionally biased region" description="Gly residues" evidence="1">
    <location>
        <begin position="260"/>
        <end position="270"/>
    </location>
</feature>
<dbReference type="InterPro" id="IPR003439">
    <property type="entry name" value="ABC_transporter-like_ATP-bd"/>
</dbReference>
<feature type="compositionally biased region" description="Low complexity" evidence="1">
    <location>
        <begin position="110"/>
        <end position="124"/>
    </location>
</feature>
<feature type="compositionally biased region" description="Low complexity" evidence="1">
    <location>
        <begin position="204"/>
        <end position="235"/>
    </location>
</feature>
<name>M3AVN3_STRM1</name>
<feature type="region of interest" description="Disordered" evidence="1">
    <location>
        <begin position="105"/>
        <end position="124"/>
    </location>
</feature>
<gene>
    <name evidence="3" type="ORF">H340_25332</name>
</gene>
<keyword evidence="3" id="KW-0067">ATP-binding</keyword>
<dbReference type="Gene3D" id="3.40.50.300">
    <property type="entry name" value="P-loop containing nucleotide triphosphate hydrolases"/>
    <property type="match status" value="1"/>
</dbReference>
<reference evidence="3 4" key="1">
    <citation type="journal article" date="2013" name="Genome Announc.">
        <title>Whole-Genome Shotgun Assembly and Analysis of the Genome of Streptomyces mobaraensis DSM 40847, a Strain for Industrial Production of Microbial Transglutaminase.</title>
        <authorList>
            <person name="Yang H."/>
            <person name="He T."/>
            <person name="Wu W."/>
            <person name="Zhu W."/>
            <person name="Lu B."/>
            <person name="Sun W."/>
        </authorList>
    </citation>
    <scope>NUCLEOTIDE SEQUENCE [LARGE SCALE GENOMIC DNA]</scope>
    <source>
        <strain evidence="3 4">DSM 40847</strain>
    </source>
</reference>
<dbReference type="AlphaFoldDB" id="M3AVN3"/>
<evidence type="ECO:0000256" key="1">
    <source>
        <dbReference type="SAM" id="MobiDB-lite"/>
    </source>
</evidence>
<evidence type="ECO:0000313" key="3">
    <source>
        <dbReference type="EMBL" id="EME97652.1"/>
    </source>
</evidence>
<feature type="compositionally biased region" description="Basic and acidic residues" evidence="1">
    <location>
        <begin position="244"/>
        <end position="254"/>
    </location>
</feature>
<organism evidence="3 4">
    <name type="scientific">Streptomyces mobaraensis (strain ATCC 29032 / DSM 40847 / JCM 4168 / NBRC 13819 / NCIMB 11159 / IPCR 16-22)</name>
    <dbReference type="NCBI Taxonomy" id="1223523"/>
    <lineage>
        <taxon>Bacteria</taxon>
        <taxon>Bacillati</taxon>
        <taxon>Actinomycetota</taxon>
        <taxon>Actinomycetes</taxon>
        <taxon>Kitasatosporales</taxon>
        <taxon>Streptomycetaceae</taxon>
        <taxon>Streptomyces</taxon>
    </lineage>
</organism>
<feature type="compositionally biased region" description="Basic residues" evidence="1">
    <location>
        <begin position="193"/>
        <end position="203"/>
    </location>
</feature>
<dbReference type="eggNOG" id="COG0488">
    <property type="taxonomic scope" value="Bacteria"/>
</dbReference>
<feature type="region of interest" description="Disordered" evidence="1">
    <location>
        <begin position="1"/>
        <end position="77"/>
    </location>
</feature>
<sequence length="328" mass="33615">MSRIGNTLRAPSCVAASRRAPPGVRRSTGCGRASPRRPAGWRPAGSARTATRWPATGPPAQSSTPSPAGCAAPENGWTGCSPRPRPCPCRRSRCASRPRCTRRAAGACWSKPKGSRSPGGSPPIGLSLAAGDRLLVTGANGAGKSTLLDVLAGRTAPDGGRIVRRGRTGPLAQRDESGPPTRTVLAAYAHGCPGHRRGTRRTAARPGPVRPRAARGTGRLPVGRTAATARPGPAGRRTRRHPAARRDPAARRAGEPPVLGSGGGVGGGPGRLPRRGGRGQPRPAAPPPLAGPPPHLARPRPRPPLTPHAACPRPPPGPATPRHLPPLP</sequence>
<evidence type="ECO:0000259" key="2">
    <source>
        <dbReference type="Pfam" id="PF00005"/>
    </source>
</evidence>
<feature type="compositionally biased region" description="Pro residues" evidence="1">
    <location>
        <begin position="283"/>
        <end position="328"/>
    </location>
</feature>
<accession>M3AVN3</accession>
<dbReference type="GO" id="GO:0016887">
    <property type="term" value="F:ATP hydrolysis activity"/>
    <property type="evidence" value="ECO:0007669"/>
    <property type="project" value="InterPro"/>
</dbReference>
<keyword evidence="3" id="KW-0547">Nucleotide-binding</keyword>
<proteinExistence type="predicted"/>
<dbReference type="EMBL" id="AORZ01000107">
    <property type="protein sequence ID" value="EME97652.1"/>
    <property type="molecule type" value="Genomic_DNA"/>
</dbReference>
<dbReference type="Proteomes" id="UP000011740">
    <property type="component" value="Unassembled WGS sequence"/>
</dbReference>
<dbReference type="InterPro" id="IPR027417">
    <property type="entry name" value="P-loop_NTPase"/>
</dbReference>
<feature type="domain" description="ABC transporter" evidence="2">
    <location>
        <begin position="124"/>
        <end position="167"/>
    </location>
</feature>
<dbReference type="Pfam" id="PF00005">
    <property type="entry name" value="ABC_tran"/>
    <property type="match status" value="1"/>
</dbReference>